<dbReference type="GO" id="GO:0031514">
    <property type="term" value="C:motile cilium"/>
    <property type="evidence" value="ECO:0007669"/>
    <property type="project" value="TreeGrafter"/>
</dbReference>
<evidence type="ECO:0000256" key="5">
    <source>
        <dbReference type="ARBA" id="ARBA00023069"/>
    </source>
</evidence>
<reference evidence="11" key="1">
    <citation type="submission" date="2012-05" db="EMBL/GenBank/DDBJ databases">
        <title>Whole Genome Assembly of Lutzomyia longipalpis.</title>
        <authorList>
            <person name="Richards S."/>
            <person name="Qu C."/>
            <person name="Dillon R."/>
            <person name="Worley K."/>
            <person name="Scherer S."/>
            <person name="Batterton M."/>
            <person name="Taylor A."/>
            <person name="Hawes A."/>
            <person name="Hernandez B."/>
            <person name="Kovar C."/>
            <person name="Mandapat C."/>
            <person name="Pham C."/>
            <person name="Qu C."/>
            <person name="Jing C."/>
            <person name="Bess C."/>
            <person name="Bandaranaike D."/>
            <person name="Ngo D."/>
            <person name="Ongeri F."/>
            <person name="Arias F."/>
            <person name="Lara F."/>
            <person name="Weissenberger G."/>
            <person name="Kamau G."/>
            <person name="Han H."/>
            <person name="Shen H."/>
            <person name="Dinh H."/>
            <person name="Khalil I."/>
            <person name="Jones J."/>
            <person name="Shafer J."/>
            <person name="Jayaseelan J."/>
            <person name="Quiroz J."/>
            <person name="Blankenburg K."/>
            <person name="Nguyen L."/>
            <person name="Jackson L."/>
            <person name="Francisco L."/>
            <person name="Tang L.-Y."/>
            <person name="Pu L.-L."/>
            <person name="Perales L."/>
            <person name="Lorensuhewa L."/>
            <person name="Munidasa M."/>
            <person name="Coyle M."/>
            <person name="Taylor M."/>
            <person name="Puazo M."/>
            <person name="Firestine M."/>
            <person name="Scheel M."/>
            <person name="Javaid M."/>
            <person name="Wang M."/>
            <person name="Li M."/>
            <person name="Tabassum N."/>
            <person name="Saada N."/>
            <person name="Osuji N."/>
            <person name="Aqrawi P."/>
            <person name="Fu Q."/>
            <person name="Thornton R."/>
            <person name="Raj R."/>
            <person name="Goodspeed R."/>
            <person name="Mata R."/>
            <person name="Najjar R."/>
            <person name="Gubbala S."/>
            <person name="Lee S."/>
            <person name="Denson S."/>
            <person name="Patil S."/>
            <person name="Macmil S."/>
            <person name="Qi S."/>
            <person name="Matskevitch T."/>
            <person name="Palculict T."/>
            <person name="Mathew T."/>
            <person name="Vee V."/>
            <person name="Velamala V."/>
            <person name="Korchina V."/>
            <person name="Cai W."/>
            <person name="Liu W."/>
            <person name="Dai W."/>
            <person name="Zou X."/>
            <person name="Zhu Y."/>
            <person name="Zhang Y."/>
            <person name="Wu Y.-Q."/>
            <person name="Xin Y."/>
            <person name="Nazarath L."/>
            <person name="Kovar C."/>
            <person name="Han Y."/>
            <person name="Muzny D."/>
            <person name="Gibbs R."/>
        </authorList>
    </citation>
    <scope>NUCLEOTIDE SEQUENCE [LARGE SCALE GENOMIC DNA]</scope>
    <source>
        <strain evidence="11">Jacobina</strain>
    </source>
</reference>
<evidence type="ECO:0000256" key="4">
    <source>
        <dbReference type="ARBA" id="ARBA00022490"/>
    </source>
</evidence>
<dbReference type="GO" id="GO:0005815">
    <property type="term" value="C:microtubule organizing center"/>
    <property type="evidence" value="ECO:0007669"/>
    <property type="project" value="TreeGrafter"/>
</dbReference>
<dbReference type="VEuPathDB" id="VectorBase:LLONM1_007610"/>
<evidence type="ECO:0000256" key="6">
    <source>
        <dbReference type="ARBA" id="ARBA00023212"/>
    </source>
</evidence>
<reference evidence="10" key="3">
    <citation type="submission" date="2020-05" db="UniProtKB">
        <authorList>
            <consortium name="EnsemblMetazoa"/>
        </authorList>
    </citation>
    <scope>IDENTIFICATION</scope>
    <source>
        <strain evidence="10">Jacobina</strain>
    </source>
</reference>
<dbReference type="GO" id="GO:0042073">
    <property type="term" value="P:intraciliary transport"/>
    <property type="evidence" value="ECO:0007669"/>
    <property type="project" value="InterPro"/>
</dbReference>
<evidence type="ECO:0000313" key="10">
    <source>
        <dbReference type="EnsemblMetazoa" id="LLOJ008189-PA"/>
    </source>
</evidence>
<accession>A0A1B0CTI9</accession>
<proteinExistence type="inferred from homology"/>
<sequence length="307" mass="34645">MYDEEVEVKNGREIETPPDLDVGNAIHFIQDDLQKLSDADESLEFPLGKMDETKKGKVALQKFSRPRSDSSGGSDSGSEDLNKKLSDGEFNPKDYDHLDVPADIKEIFQYIVRYTPQKIDIEYRLQPFIPDYIPAVGDIDAFLKVVAPKSMSERTDVAPFIDSLGLTILDEPCGQQSEPALLHMKLRSVSTVPHVQNHPPAILKSPKDINRWIAEVQALHSNQPQQMLLYYEKNPINIDTLMAEWPPVLEKTFNELGFPSVDLDCSLIEYIDVVCSLLDIPLKGKTQADYIYALHTLFTLFAAVKRP</sequence>
<dbReference type="VEuPathDB" id="VectorBase:LLOJ008189"/>
<dbReference type="EnsemblMetazoa" id="LLOJ008189-RA">
    <property type="protein sequence ID" value="LLOJ008189-PA"/>
    <property type="gene ID" value="LLOJ008189"/>
</dbReference>
<name>A0A1B0CTI9_LUTLO</name>
<keyword evidence="4" id="KW-0963">Cytoplasm</keyword>
<dbReference type="PANTHER" id="PTHR13376:SF0">
    <property type="entry name" value="INTRAFLAGELLAR TRANSPORT PROTEIN 46 HOMOLOG"/>
    <property type="match status" value="1"/>
</dbReference>
<comment type="subcellular location">
    <subcellularLocation>
        <location evidence="1">Cytoplasm</location>
        <location evidence="1">Cytoskeleton</location>
        <location evidence="1">Cilium basal body</location>
    </subcellularLocation>
</comment>
<dbReference type="GO" id="GO:0060271">
    <property type="term" value="P:cilium assembly"/>
    <property type="evidence" value="ECO:0007669"/>
    <property type="project" value="TreeGrafter"/>
</dbReference>
<keyword evidence="7" id="KW-0966">Cell projection</keyword>
<evidence type="ECO:0000256" key="8">
    <source>
        <dbReference type="SAM" id="MobiDB-lite"/>
    </source>
</evidence>
<keyword evidence="6" id="KW-0206">Cytoskeleton</keyword>
<feature type="region of interest" description="Disordered" evidence="8">
    <location>
        <begin position="1"/>
        <end position="20"/>
    </location>
</feature>
<dbReference type="Pfam" id="PF12317">
    <property type="entry name" value="IFT46_B_C"/>
    <property type="match status" value="1"/>
</dbReference>
<keyword evidence="11" id="KW-1185">Reference proteome</keyword>
<dbReference type="PANTHER" id="PTHR13376">
    <property type="entry name" value="INTRAFLAGELLAR TRANSPORT PROTEIN 46 HOMOLOG"/>
    <property type="match status" value="1"/>
</dbReference>
<dbReference type="GO" id="GO:0030992">
    <property type="term" value="C:intraciliary transport particle B"/>
    <property type="evidence" value="ECO:0007669"/>
    <property type="project" value="TreeGrafter"/>
</dbReference>
<evidence type="ECO:0000256" key="7">
    <source>
        <dbReference type="ARBA" id="ARBA00023273"/>
    </source>
</evidence>
<evidence type="ECO:0000313" key="9">
    <source>
        <dbReference type="EMBL" id="MBC1172849.1"/>
    </source>
</evidence>
<dbReference type="AlphaFoldDB" id="A0A1B0CTI9"/>
<evidence type="ECO:0000256" key="1">
    <source>
        <dbReference type="ARBA" id="ARBA00004120"/>
    </source>
</evidence>
<comment type="similarity">
    <text evidence="2">Belongs to the IFT46 family.</text>
</comment>
<evidence type="ECO:0000256" key="2">
    <source>
        <dbReference type="ARBA" id="ARBA00007700"/>
    </source>
</evidence>
<dbReference type="InterPro" id="IPR022088">
    <property type="entry name" value="Intraflagellar_transp_cmplxB"/>
</dbReference>
<dbReference type="EMBL" id="AJWK01027683">
    <property type="status" value="NOT_ANNOTATED_CDS"/>
    <property type="molecule type" value="Genomic_DNA"/>
</dbReference>
<dbReference type="Proteomes" id="UP000092461">
    <property type="component" value="Unassembled WGS sequence"/>
</dbReference>
<evidence type="ECO:0000256" key="3">
    <source>
        <dbReference type="ARBA" id="ARBA00017206"/>
    </source>
</evidence>
<keyword evidence="5" id="KW-0969">Cilium</keyword>
<evidence type="ECO:0000313" key="11">
    <source>
        <dbReference type="Proteomes" id="UP000092461"/>
    </source>
</evidence>
<feature type="region of interest" description="Disordered" evidence="8">
    <location>
        <begin position="56"/>
        <end position="88"/>
    </location>
</feature>
<reference evidence="9" key="2">
    <citation type="journal article" date="2020" name="BMC">
        <title>Leishmania infection induces a limited differential gene expression in the sand fly midgut.</title>
        <authorList>
            <person name="Coutinho-Abreu I.V."/>
            <person name="Serafim T.D."/>
            <person name="Meneses C."/>
            <person name="Kamhawi S."/>
            <person name="Oliveira F."/>
            <person name="Valenzuela J.G."/>
        </authorList>
    </citation>
    <scope>NUCLEOTIDE SEQUENCE</scope>
    <source>
        <strain evidence="9">Jacobina</strain>
        <tissue evidence="9">Midgut</tissue>
    </source>
</reference>
<organism evidence="10 11">
    <name type="scientific">Lutzomyia longipalpis</name>
    <name type="common">Sand fly</name>
    <dbReference type="NCBI Taxonomy" id="7200"/>
    <lineage>
        <taxon>Eukaryota</taxon>
        <taxon>Metazoa</taxon>
        <taxon>Ecdysozoa</taxon>
        <taxon>Arthropoda</taxon>
        <taxon>Hexapoda</taxon>
        <taxon>Insecta</taxon>
        <taxon>Pterygota</taxon>
        <taxon>Neoptera</taxon>
        <taxon>Endopterygota</taxon>
        <taxon>Diptera</taxon>
        <taxon>Nematocera</taxon>
        <taxon>Psychodoidea</taxon>
        <taxon>Psychodidae</taxon>
        <taxon>Lutzomyia</taxon>
        <taxon>Lutzomyia</taxon>
    </lineage>
</organism>
<dbReference type="EMBL" id="GITU01004146">
    <property type="protein sequence ID" value="MBC1172849.1"/>
    <property type="molecule type" value="Transcribed_RNA"/>
</dbReference>
<protein>
    <recommendedName>
        <fullName evidence="3">Intraflagellar transport protein 46 homolog</fullName>
    </recommendedName>
</protein>